<keyword evidence="3 8" id="KW-0645">Protease</keyword>
<evidence type="ECO:0000256" key="9">
    <source>
        <dbReference type="RuleBase" id="RU003355"/>
    </source>
</evidence>
<dbReference type="InterPro" id="IPR023827">
    <property type="entry name" value="Peptidase_S8_Asp-AS"/>
</dbReference>
<feature type="signal peptide" evidence="10">
    <location>
        <begin position="1"/>
        <end position="18"/>
    </location>
</feature>
<evidence type="ECO:0000259" key="11">
    <source>
        <dbReference type="Pfam" id="PF00082"/>
    </source>
</evidence>
<keyword evidence="4 10" id="KW-0732">Signal</keyword>
<comment type="similarity">
    <text evidence="1 8 9">Belongs to the peptidase S8 family.</text>
</comment>
<dbReference type="CDD" id="cd07489">
    <property type="entry name" value="Peptidases_S8_5"/>
    <property type="match status" value="1"/>
</dbReference>
<dbReference type="OrthoDB" id="10256524at2759"/>
<sequence length="891" mass="95837">MRLNRLTATLSLAGGALAQTRAPEDRESPAVVSKGYIIEYTQASLRKRQEDVANTPGIEVVKSFDSNLFAGVSVETEDFNIDTLAALPDVVKVWLNEYVELAPVDVKIPDEAASALNYNIHNATGVNRLHELGILGKGAKVGVVDTGIEYTHPALGSGIGPGFKVAGGYDFVGDGLTLDNPDEDPIDTQGHGTHVAGTIAGKTANWQGVAPEATLYAYKVFASGGGTTIDVLLEAFLHAYNDGVDIITASIGSAGGWSDNAWGELASRLVDEGVVVTISAGNSGSAGPFYGSSGSSGKNVLAIASSTTEVFPTFPYLTTVTKDGEAETTKNLYVPYGLPFPTTVKGWPIVSLSNDTTIVNEACTPYPTGTPRLTGRLPLIRRGGCSFDIKLANLEALGATFVLFYNTDEPITLPSNSRINSRAALIAKEAGVAIIETIKAGAAVTAEFLGNSDEIYAVQYEGGGRPSAFTSWGGLYDLQIKPDVAAPGGDIYSAWVGKNYRVISGTSMACPYVAGVAALWIGQHGGRSVHGKGWAKELHQRIVSSGTTLPWSDGTPKNFGGVPASVLQIGNGLVNGWKVVQYDTRLEFEKIALNDTRYFSRYHDVSVINDGEEPITYTWSVEHAAGIESYGWLPSGDGTSGFRLKTYAELQPSTFEVEVSLPRAFTLQPGESKTVSVNFRNPDTLGWNASSLPLYSGKVFVTGSNGDILSVPFSGVGADLRNTLELSHPGFPLSYSGPNSVSIERNASYSFDLARQYYPRIETKYSWGSREIRWDIFEAGWTERQWKYPPVVGENGYVGSATSWIYTYAAFEPIFGDNPEDVFSFPVRNTVRHTATGRSRYSWFGKLANGTQIAPGRYNFRFAALKPFGRPEAADNWDVYKTPQIEVTGQY</sequence>
<dbReference type="Pfam" id="PF02225">
    <property type="entry name" value="PA"/>
    <property type="match status" value="1"/>
</dbReference>
<dbReference type="CDD" id="cd02124">
    <property type="entry name" value="PA_PoS1_like"/>
    <property type="match status" value="1"/>
</dbReference>
<dbReference type="InterPro" id="IPR036852">
    <property type="entry name" value="Peptidase_S8/S53_dom_sf"/>
</dbReference>
<evidence type="ECO:0000256" key="5">
    <source>
        <dbReference type="ARBA" id="ARBA00022801"/>
    </source>
</evidence>
<accession>A0A8K0TTK8</accession>
<evidence type="ECO:0000313" key="14">
    <source>
        <dbReference type="Proteomes" id="UP000813385"/>
    </source>
</evidence>
<keyword evidence="6 8" id="KW-0720">Serine protease</keyword>
<dbReference type="EMBL" id="JAGPXD010000002">
    <property type="protein sequence ID" value="KAH7369459.1"/>
    <property type="molecule type" value="Genomic_DNA"/>
</dbReference>
<dbReference type="Gene3D" id="3.40.50.200">
    <property type="entry name" value="Peptidase S8/S53 domain"/>
    <property type="match status" value="2"/>
</dbReference>
<reference evidence="13" key="1">
    <citation type="journal article" date="2021" name="Nat. Commun.">
        <title>Genetic determinants of endophytism in the Arabidopsis root mycobiome.</title>
        <authorList>
            <person name="Mesny F."/>
            <person name="Miyauchi S."/>
            <person name="Thiergart T."/>
            <person name="Pickel B."/>
            <person name="Atanasova L."/>
            <person name="Karlsson M."/>
            <person name="Huettel B."/>
            <person name="Barry K.W."/>
            <person name="Haridas S."/>
            <person name="Chen C."/>
            <person name="Bauer D."/>
            <person name="Andreopoulos W."/>
            <person name="Pangilinan J."/>
            <person name="LaButti K."/>
            <person name="Riley R."/>
            <person name="Lipzen A."/>
            <person name="Clum A."/>
            <person name="Drula E."/>
            <person name="Henrissat B."/>
            <person name="Kohler A."/>
            <person name="Grigoriev I.V."/>
            <person name="Martin F.M."/>
            <person name="Hacquard S."/>
        </authorList>
    </citation>
    <scope>NUCLEOTIDE SEQUENCE</scope>
    <source>
        <strain evidence="13">MPI-CAGE-AT-0016</strain>
    </source>
</reference>
<protein>
    <submittedName>
        <fullName evidence="13">Subtilase</fullName>
    </submittedName>
</protein>
<name>A0A8K0TTK8_9PEZI</name>
<dbReference type="AlphaFoldDB" id="A0A8K0TTK8"/>
<dbReference type="PROSITE" id="PS00138">
    <property type="entry name" value="SUBTILASE_SER"/>
    <property type="match status" value="1"/>
</dbReference>
<dbReference type="InterPro" id="IPR003137">
    <property type="entry name" value="PA_domain"/>
</dbReference>
<dbReference type="PANTHER" id="PTHR43806">
    <property type="entry name" value="PEPTIDASE S8"/>
    <property type="match status" value="1"/>
</dbReference>
<comment type="caution">
    <text evidence="13">The sequence shown here is derived from an EMBL/GenBank/DDBJ whole genome shotgun (WGS) entry which is preliminary data.</text>
</comment>
<evidence type="ECO:0000256" key="7">
    <source>
        <dbReference type="PIRSR" id="PIRSR615500-1"/>
    </source>
</evidence>
<dbReference type="InterPro" id="IPR013783">
    <property type="entry name" value="Ig-like_fold"/>
</dbReference>
<organism evidence="13 14">
    <name type="scientific">Plectosphaerella cucumerina</name>
    <dbReference type="NCBI Taxonomy" id="40658"/>
    <lineage>
        <taxon>Eukaryota</taxon>
        <taxon>Fungi</taxon>
        <taxon>Dikarya</taxon>
        <taxon>Ascomycota</taxon>
        <taxon>Pezizomycotina</taxon>
        <taxon>Sordariomycetes</taxon>
        <taxon>Hypocreomycetidae</taxon>
        <taxon>Glomerellales</taxon>
        <taxon>Plectosphaerellaceae</taxon>
        <taxon>Plectosphaerella</taxon>
    </lineage>
</organism>
<feature type="active site" description="Charge relay system" evidence="7 8">
    <location>
        <position position="507"/>
    </location>
</feature>
<dbReference type="GO" id="GO:0004252">
    <property type="term" value="F:serine-type endopeptidase activity"/>
    <property type="evidence" value="ECO:0007669"/>
    <property type="project" value="UniProtKB-UniRule"/>
</dbReference>
<keyword evidence="5 8" id="KW-0378">Hydrolase</keyword>
<evidence type="ECO:0000313" key="13">
    <source>
        <dbReference type="EMBL" id="KAH7369459.1"/>
    </source>
</evidence>
<feature type="active site" description="Charge relay system" evidence="7 8">
    <location>
        <position position="145"/>
    </location>
</feature>
<dbReference type="InterPro" id="IPR023828">
    <property type="entry name" value="Peptidase_S8_Ser-AS"/>
</dbReference>
<gene>
    <name evidence="13" type="ORF">B0T11DRAFT_73681</name>
</gene>
<dbReference type="InterPro" id="IPR034187">
    <property type="entry name" value="Peptidases_S8_5"/>
</dbReference>
<dbReference type="PROSITE" id="PS00137">
    <property type="entry name" value="SUBTILASE_HIS"/>
    <property type="match status" value="1"/>
</dbReference>
<feature type="chain" id="PRO_5035432381" evidence="10">
    <location>
        <begin position="19"/>
        <end position="891"/>
    </location>
</feature>
<dbReference type="SUPFAM" id="SSF52743">
    <property type="entry name" value="Subtilisin-like"/>
    <property type="match status" value="1"/>
</dbReference>
<dbReference type="InterPro" id="IPR022398">
    <property type="entry name" value="Peptidase_S8_His-AS"/>
</dbReference>
<evidence type="ECO:0000256" key="4">
    <source>
        <dbReference type="ARBA" id="ARBA00022729"/>
    </source>
</evidence>
<feature type="domain" description="Peptidase S8/S53" evidence="11">
    <location>
        <begin position="136"/>
        <end position="549"/>
    </location>
</feature>
<dbReference type="Proteomes" id="UP000813385">
    <property type="component" value="Unassembled WGS sequence"/>
</dbReference>
<dbReference type="InterPro" id="IPR000209">
    <property type="entry name" value="Peptidase_S8/S53_dom"/>
</dbReference>
<keyword evidence="2" id="KW-0134">Cell wall</keyword>
<evidence type="ECO:0000256" key="6">
    <source>
        <dbReference type="ARBA" id="ARBA00022825"/>
    </source>
</evidence>
<dbReference type="GO" id="GO:0006508">
    <property type="term" value="P:proteolysis"/>
    <property type="evidence" value="ECO:0007669"/>
    <property type="project" value="UniProtKB-KW"/>
</dbReference>
<dbReference type="InterPro" id="IPR015500">
    <property type="entry name" value="Peptidase_S8_subtilisin-rel"/>
</dbReference>
<feature type="domain" description="PA" evidence="12">
    <location>
        <begin position="358"/>
        <end position="432"/>
    </location>
</feature>
<dbReference type="PROSITE" id="PS00136">
    <property type="entry name" value="SUBTILASE_ASP"/>
    <property type="match status" value="1"/>
</dbReference>
<dbReference type="Gene3D" id="2.60.40.10">
    <property type="entry name" value="Immunoglobulins"/>
    <property type="match status" value="1"/>
</dbReference>
<proteinExistence type="inferred from homology"/>
<dbReference type="Pfam" id="PF00082">
    <property type="entry name" value="Peptidase_S8"/>
    <property type="match status" value="1"/>
</dbReference>
<dbReference type="PANTHER" id="PTHR43806:SF66">
    <property type="entry name" value="SERIN ENDOPEPTIDASE"/>
    <property type="match status" value="1"/>
</dbReference>
<feature type="active site" description="Charge relay system" evidence="7 8">
    <location>
        <position position="191"/>
    </location>
</feature>
<evidence type="ECO:0000256" key="8">
    <source>
        <dbReference type="PROSITE-ProRule" id="PRU01240"/>
    </source>
</evidence>
<dbReference type="InterPro" id="IPR050131">
    <property type="entry name" value="Peptidase_S8_subtilisin-like"/>
</dbReference>
<keyword evidence="2" id="KW-0964">Secreted</keyword>
<evidence type="ECO:0000259" key="12">
    <source>
        <dbReference type="Pfam" id="PF02225"/>
    </source>
</evidence>
<evidence type="ECO:0000256" key="2">
    <source>
        <dbReference type="ARBA" id="ARBA00022512"/>
    </source>
</evidence>
<evidence type="ECO:0000256" key="3">
    <source>
        <dbReference type="ARBA" id="ARBA00022670"/>
    </source>
</evidence>
<dbReference type="PRINTS" id="PR00723">
    <property type="entry name" value="SUBTILISIN"/>
</dbReference>
<dbReference type="PROSITE" id="PS51892">
    <property type="entry name" value="SUBTILASE"/>
    <property type="match status" value="1"/>
</dbReference>
<evidence type="ECO:0000256" key="10">
    <source>
        <dbReference type="SAM" id="SignalP"/>
    </source>
</evidence>
<keyword evidence="14" id="KW-1185">Reference proteome</keyword>
<evidence type="ECO:0000256" key="1">
    <source>
        <dbReference type="ARBA" id="ARBA00011073"/>
    </source>
</evidence>